<keyword evidence="6" id="KW-0704">Schiff base</keyword>
<dbReference type="CDD" id="cd00948">
    <property type="entry name" value="FBP_aldolase_I_a"/>
    <property type="match status" value="1"/>
</dbReference>
<evidence type="ECO:0000256" key="1">
    <source>
        <dbReference type="ARBA" id="ARBA00004714"/>
    </source>
</evidence>
<name>A0A3P8VLZ1_CYNSE</name>
<dbReference type="AlphaFoldDB" id="A0A3P8VLZ1"/>
<comment type="pathway">
    <text evidence="1 8">Carbohydrate degradation; glycolysis; D-glyceraldehyde 3-phosphate and glycerone phosphate from D-glucose: step 4/4.</text>
</comment>
<dbReference type="InterPro" id="IPR000741">
    <property type="entry name" value="FBA_I"/>
</dbReference>
<keyword evidence="4 7" id="KW-0324">Glycolysis</keyword>
<evidence type="ECO:0000256" key="3">
    <source>
        <dbReference type="ARBA" id="ARBA00013068"/>
    </source>
</evidence>
<evidence type="ECO:0000256" key="4">
    <source>
        <dbReference type="ARBA" id="ARBA00023152"/>
    </source>
</evidence>
<dbReference type="GeneTree" id="ENSGT00950000182987"/>
<dbReference type="PANTHER" id="PTHR11627">
    <property type="entry name" value="FRUCTOSE-BISPHOSPHATE ALDOLASE"/>
    <property type="match status" value="1"/>
</dbReference>
<organism evidence="9 10">
    <name type="scientific">Cynoglossus semilaevis</name>
    <name type="common">Tongue sole</name>
    <dbReference type="NCBI Taxonomy" id="244447"/>
    <lineage>
        <taxon>Eukaryota</taxon>
        <taxon>Metazoa</taxon>
        <taxon>Chordata</taxon>
        <taxon>Craniata</taxon>
        <taxon>Vertebrata</taxon>
        <taxon>Euteleostomi</taxon>
        <taxon>Actinopterygii</taxon>
        <taxon>Neopterygii</taxon>
        <taxon>Teleostei</taxon>
        <taxon>Neoteleostei</taxon>
        <taxon>Acanthomorphata</taxon>
        <taxon>Carangaria</taxon>
        <taxon>Pleuronectiformes</taxon>
        <taxon>Pleuronectoidei</taxon>
        <taxon>Cynoglossidae</taxon>
        <taxon>Cynoglossinae</taxon>
        <taxon>Cynoglossus</taxon>
    </lineage>
</organism>
<dbReference type="InterPro" id="IPR029768">
    <property type="entry name" value="Aldolase_I_AS"/>
</dbReference>
<dbReference type="Ensembl" id="ENSCSET00000016506.1">
    <property type="protein sequence ID" value="ENSCSEP00000016298.1"/>
    <property type="gene ID" value="ENSCSEG00000010479.1"/>
</dbReference>
<evidence type="ECO:0000256" key="2">
    <source>
        <dbReference type="ARBA" id="ARBA00010387"/>
    </source>
</evidence>
<dbReference type="GO" id="GO:0004332">
    <property type="term" value="F:fructose-bisphosphate aldolase activity"/>
    <property type="evidence" value="ECO:0007669"/>
    <property type="project" value="UniProtKB-EC"/>
</dbReference>
<comment type="similarity">
    <text evidence="2 7">Belongs to the class I fructose-bisphosphate aldolase family.</text>
</comment>
<proteinExistence type="inferred from homology"/>
<evidence type="ECO:0000256" key="6">
    <source>
        <dbReference type="ARBA" id="ARBA00023270"/>
    </source>
</evidence>
<evidence type="ECO:0000256" key="8">
    <source>
        <dbReference type="RuleBase" id="RU004257"/>
    </source>
</evidence>
<evidence type="ECO:0000313" key="10">
    <source>
        <dbReference type="Proteomes" id="UP000265120"/>
    </source>
</evidence>
<comment type="catalytic activity">
    <reaction evidence="7">
        <text>beta-D-fructose 1,6-bisphosphate = D-glyceraldehyde 3-phosphate + dihydroxyacetone phosphate</text>
        <dbReference type="Rhea" id="RHEA:14729"/>
        <dbReference type="ChEBI" id="CHEBI:32966"/>
        <dbReference type="ChEBI" id="CHEBI:57642"/>
        <dbReference type="ChEBI" id="CHEBI:59776"/>
        <dbReference type="EC" id="4.1.2.13"/>
    </reaction>
</comment>
<dbReference type="Proteomes" id="UP000265120">
    <property type="component" value="Chromosome 15"/>
</dbReference>
<evidence type="ECO:0000256" key="7">
    <source>
        <dbReference type="RuleBase" id="RU003994"/>
    </source>
</evidence>
<dbReference type="GO" id="GO:0006096">
    <property type="term" value="P:glycolytic process"/>
    <property type="evidence" value="ECO:0007669"/>
    <property type="project" value="UniProtKB-UniPathway"/>
</dbReference>
<dbReference type="OMA" id="CKGQYVT"/>
<reference evidence="9 10" key="1">
    <citation type="journal article" date="2014" name="Nat. Genet.">
        <title>Whole-genome sequence of a flatfish provides insights into ZW sex chromosome evolution and adaptation to a benthic lifestyle.</title>
        <authorList>
            <person name="Chen S."/>
            <person name="Zhang G."/>
            <person name="Shao C."/>
            <person name="Huang Q."/>
            <person name="Liu G."/>
            <person name="Zhang P."/>
            <person name="Song W."/>
            <person name="An N."/>
            <person name="Chalopin D."/>
            <person name="Volff J.N."/>
            <person name="Hong Y."/>
            <person name="Li Q."/>
            <person name="Sha Z."/>
            <person name="Zhou H."/>
            <person name="Xie M."/>
            <person name="Yu Q."/>
            <person name="Liu Y."/>
            <person name="Xiang H."/>
            <person name="Wang N."/>
            <person name="Wu K."/>
            <person name="Yang C."/>
            <person name="Zhou Q."/>
            <person name="Liao X."/>
            <person name="Yang L."/>
            <person name="Hu Q."/>
            <person name="Zhang J."/>
            <person name="Meng L."/>
            <person name="Jin L."/>
            <person name="Tian Y."/>
            <person name="Lian J."/>
            <person name="Yang J."/>
            <person name="Miao G."/>
            <person name="Liu S."/>
            <person name="Liang Z."/>
            <person name="Yan F."/>
            <person name="Li Y."/>
            <person name="Sun B."/>
            <person name="Zhang H."/>
            <person name="Zhang J."/>
            <person name="Zhu Y."/>
            <person name="Du M."/>
            <person name="Zhao Y."/>
            <person name="Schartl M."/>
            <person name="Tang Q."/>
            <person name="Wang J."/>
        </authorList>
    </citation>
    <scope>NUCLEOTIDE SEQUENCE</scope>
</reference>
<dbReference type="NCBIfam" id="NF033379">
    <property type="entry name" value="FrucBisAld_I"/>
    <property type="match status" value="1"/>
</dbReference>
<dbReference type="STRING" id="244447.ENSCSEP00000016298"/>
<dbReference type="SUPFAM" id="SSF51569">
    <property type="entry name" value="Aldolase"/>
    <property type="match status" value="1"/>
</dbReference>
<sequence length="365" mass="39514">MTHQFPSLSPEQKKELSDIAQKIVAPGKGILAADESTGTMGKRLQKINVENTEENRRCFRELLFSTDPSISNCIGGVILFHETLYQKSDSGKLFPQVIKDKGIVVGIKVDKGTAGLNGTDGETTTQGLDGLSERCAQYKKDGCDFAKWRCVLKISDSCPSALSIAENANVLARYASICQQNGLVPIVEPEILPDGDHDLQRCQYATEKVLAAVYKALSDHHVYLEGTLLKPNMVTAGHSCTTKYTPQQVAMATVTALLRTVPAAVPGEFQAVCSHCSVSFHAACYIPLSFAGICFLSGGQSEEEASLNLNAINQVPLKRPWKLSFSYGRALQASALAAWLGKAENKKAAQEAFCSRAKVSLIIRE</sequence>
<dbReference type="UniPathway" id="UPA00109">
    <property type="reaction ID" value="UER00183"/>
</dbReference>
<evidence type="ECO:0000313" key="9">
    <source>
        <dbReference type="Ensembl" id="ENSCSEP00000016298.1"/>
    </source>
</evidence>
<accession>A0A3P8VLZ1</accession>
<keyword evidence="10" id="KW-1185">Reference proteome</keyword>
<keyword evidence="5 7" id="KW-0456">Lyase</keyword>
<dbReference type="Ensembl" id="ENSCSET00000016521.1">
    <property type="protein sequence ID" value="ENSCSEP00000016313.1"/>
    <property type="gene ID" value="ENSCSEG00000010479.1"/>
</dbReference>
<evidence type="ECO:0000256" key="5">
    <source>
        <dbReference type="ARBA" id="ARBA00023239"/>
    </source>
</evidence>
<reference evidence="9" key="2">
    <citation type="submission" date="2025-05" db="UniProtKB">
        <authorList>
            <consortium name="Ensembl"/>
        </authorList>
    </citation>
    <scope>IDENTIFICATION</scope>
</reference>
<dbReference type="Pfam" id="PF00274">
    <property type="entry name" value="Glycolytic"/>
    <property type="match status" value="2"/>
</dbReference>
<protein>
    <recommendedName>
        <fullName evidence="3 7">Fructose-bisphosphate aldolase</fullName>
        <ecNumber evidence="3 7">4.1.2.13</ecNumber>
    </recommendedName>
</protein>
<dbReference type="InterPro" id="IPR013785">
    <property type="entry name" value="Aldolase_TIM"/>
</dbReference>
<dbReference type="FunFam" id="3.20.20.70:FF:000021">
    <property type="entry name" value="Fructose-bisphosphate aldolase"/>
    <property type="match status" value="1"/>
</dbReference>
<dbReference type="Gene3D" id="3.20.20.70">
    <property type="entry name" value="Aldolase class I"/>
    <property type="match status" value="1"/>
</dbReference>
<dbReference type="EC" id="4.1.2.13" evidence="3 7"/>
<dbReference type="PROSITE" id="PS00158">
    <property type="entry name" value="ALDOLASE_CLASS_I"/>
    <property type="match status" value="1"/>
</dbReference>